<sequence>MSSTPLGPPRMHPLLWTQEANQRSEKLKLLLPTLEHDLYQRTNFRFCPDAICSYPKWAVVALRFTIFQLSLCFYNPIKCDLLPKFVLFFFRTSLSDIRFSKEQNVQLRYPDTNNLIPWYSWKDYHDIAVYFIRIFPQASIYDLMQHLLVSSQYSFRKLFKHLESCQARAATQPINIFMTDPEKILESHDDPPASDSVNTKRSDPTGAVTTWTNIVPVFQNKGSGKTTLLIQLAKHKMLGAVFDLNASQHTHAWHPFLTLPYGRTEEPSASQCACFIACPLAAVSIQLTRLARKLLKQFQLQHATHEFTLQDWHDHIVRPISQNIFEDENTNENWQQTVLHQTKALYETGNPFDQNQLPELIQTWPKKRGTAITLILLFTESHPTWHTETSKDTFDATEIFASKLGRFFSQDVSELDSLPAFLTSILGSENI</sequence>
<comment type="caution">
    <text evidence="1">The sequence shown here is derived from an EMBL/GenBank/DDBJ whole genome shotgun (WGS) entry which is preliminary data.</text>
</comment>
<dbReference type="EMBL" id="OAPG01000006">
    <property type="protein sequence ID" value="SNX84530.1"/>
    <property type="molecule type" value="Genomic_DNA"/>
</dbReference>
<reference evidence="1" key="1">
    <citation type="submission" date="2023-10" db="EMBL/GenBank/DDBJ databases">
        <authorList>
            <person name="Guldener U."/>
        </authorList>
    </citation>
    <scope>NUCLEOTIDE SEQUENCE</scope>
    <source>
        <strain evidence="1">Mp4</strain>
    </source>
</reference>
<accession>A0AAJ4XL24</accession>
<evidence type="ECO:0000313" key="1">
    <source>
        <dbReference type="EMBL" id="SNX84530.1"/>
    </source>
</evidence>
<name>A0AAJ4XL24_9BASI</name>
<keyword evidence="2" id="KW-1185">Reference proteome</keyword>
<gene>
    <name evidence="1" type="ORF">MEPE_03239</name>
</gene>
<protein>
    <submittedName>
        <fullName evidence="1">Uncharacterized protein</fullName>
    </submittedName>
</protein>
<dbReference type="Proteomes" id="UP001294444">
    <property type="component" value="Unassembled WGS sequence"/>
</dbReference>
<proteinExistence type="predicted"/>
<evidence type="ECO:0000313" key="2">
    <source>
        <dbReference type="Proteomes" id="UP001294444"/>
    </source>
</evidence>
<organism evidence="1 2">
    <name type="scientific">Melanopsichium pennsylvanicum</name>
    <dbReference type="NCBI Taxonomy" id="63383"/>
    <lineage>
        <taxon>Eukaryota</taxon>
        <taxon>Fungi</taxon>
        <taxon>Dikarya</taxon>
        <taxon>Basidiomycota</taxon>
        <taxon>Ustilaginomycotina</taxon>
        <taxon>Ustilaginomycetes</taxon>
        <taxon>Ustilaginales</taxon>
        <taxon>Ustilaginaceae</taxon>
        <taxon>Melanopsichium</taxon>
    </lineage>
</organism>
<dbReference type="AlphaFoldDB" id="A0AAJ4XL24"/>